<protein>
    <recommendedName>
        <fullName evidence="1">RNA helicase</fullName>
        <ecNumber evidence="1">3.6.4.13</ecNumber>
    </recommendedName>
</protein>
<reference evidence="12" key="1">
    <citation type="submission" date="2025-08" db="UniProtKB">
        <authorList>
            <consortium name="RefSeq"/>
        </authorList>
    </citation>
    <scope>IDENTIFICATION</scope>
</reference>
<evidence type="ECO:0000259" key="11">
    <source>
        <dbReference type="PROSITE" id="PS51195"/>
    </source>
</evidence>
<evidence type="ECO:0000256" key="4">
    <source>
        <dbReference type="ARBA" id="ARBA00022806"/>
    </source>
</evidence>
<feature type="short sequence motif" description="Q motif" evidence="6">
    <location>
        <begin position="22"/>
        <end position="50"/>
    </location>
</feature>
<sequence>MVLAHDINEGHRTQDVRISQDITFDSMLLRTRTLQGLNDSGFHRPSPIQLHGIPLGKCGFDLLLEAKSGTGKTAVFSVIALEKIDVNKGLQVVILAPTREIAMQIHDVIKQIGVRYEGLCVEVVMGGLPVLDDVEKFKKIVHIAVGSPGRLKHLIQDKYIVTTSVRLLVLDEADKLMEKSFEADIKYIHSVLPQQKQVIMSSATFTEISKNFIKNYVQNAQHICPDSTNVLLGIEQRVTLVKYSSNIVKQTQYKFVELIKILSNRQFKQCLIFCNYQARVVELHKMLNKEKWPAGQLYGQQQQIERLDALKILQEYKCRLLIATDLAARGIDASNVDLVINFETPCNWETYLHRIGRAGRFGSYGLAITILSEGAEHNNFKSLIESLKLPFLLKDFWSSTPFCIKTVPEQCDTPDTDNPDLNNKIVSKAIEDVKYSKLWETLNSNGKSTEVESFGNLCESFTEPDNKIDLFNDLIQSFKQNEVNTDSESVNFTQLNLLKLPDKSHCIQELQEKTSISLVNKNDKVKEFKRHNGNSQTGTECSKIILNQKDNHHRNPDNKYSTRDNSVNSNLKNGNKSSTNSSKANSPVTNHNYDLNSNATNCYDEAIANNYEKEVENMSQRLADFMLPSSFSSSKQSRKHLIHSDNANEGDNKCDKRTRDRQHNKTKFSSTIKTNEKLNHHQENKNKVTSEVLRDSDTSEEEENHITQLDSRKSRQNSHHRHKMYDEKRQAPSTSKSKNKSKQTKTCQSQNIYKPQNTKEYDNKKYIEWYNSLKLQVRQIEQIIYLNEIS</sequence>
<comment type="similarity">
    <text evidence="7">Belongs to the DEAD box helicase family.</text>
</comment>
<evidence type="ECO:0000313" key="12">
    <source>
        <dbReference type="RefSeq" id="XP_013172649.1"/>
    </source>
</evidence>
<feature type="region of interest" description="Disordered" evidence="8">
    <location>
        <begin position="547"/>
        <end position="596"/>
    </location>
</feature>
<feature type="non-terminal residue" evidence="12">
    <location>
        <position position="790"/>
    </location>
</feature>
<dbReference type="InterPro" id="IPR027417">
    <property type="entry name" value="P-loop_NTPase"/>
</dbReference>
<keyword evidence="5 7" id="KW-0067">ATP-binding</keyword>
<dbReference type="GO" id="GO:0010468">
    <property type="term" value="P:regulation of gene expression"/>
    <property type="evidence" value="ECO:0007669"/>
    <property type="project" value="UniProtKB-ARBA"/>
</dbReference>
<feature type="compositionally biased region" description="Basic and acidic residues" evidence="8">
    <location>
        <begin position="549"/>
        <end position="562"/>
    </location>
</feature>
<dbReference type="InterPro" id="IPR014014">
    <property type="entry name" value="RNA_helicase_DEAD_Q_motif"/>
</dbReference>
<evidence type="ECO:0000259" key="9">
    <source>
        <dbReference type="PROSITE" id="PS51192"/>
    </source>
</evidence>
<dbReference type="Pfam" id="PF00271">
    <property type="entry name" value="Helicase_C"/>
    <property type="match status" value="1"/>
</dbReference>
<dbReference type="SMART" id="SM00490">
    <property type="entry name" value="HELICc"/>
    <property type="match status" value="1"/>
</dbReference>
<dbReference type="GeneID" id="106121503"/>
<dbReference type="AlphaFoldDB" id="A0AAJ6ZHN4"/>
<dbReference type="GO" id="GO:0003724">
    <property type="term" value="F:RNA helicase activity"/>
    <property type="evidence" value="ECO:0007669"/>
    <property type="project" value="UniProtKB-EC"/>
</dbReference>
<dbReference type="Gene3D" id="3.40.50.300">
    <property type="entry name" value="P-loop containing nucleotide triphosphate hydrolases"/>
    <property type="match status" value="2"/>
</dbReference>
<keyword evidence="2 7" id="KW-0547">Nucleotide-binding</keyword>
<dbReference type="RefSeq" id="XP_013172649.1">
    <property type="nucleotide sequence ID" value="XM_013317195.1"/>
</dbReference>
<keyword evidence="3 7" id="KW-0378">Hydrolase</keyword>
<evidence type="ECO:0000256" key="5">
    <source>
        <dbReference type="ARBA" id="ARBA00022840"/>
    </source>
</evidence>
<evidence type="ECO:0000256" key="8">
    <source>
        <dbReference type="SAM" id="MobiDB-lite"/>
    </source>
</evidence>
<keyword evidence="4 7" id="KW-0347">Helicase</keyword>
<accession>A0AAJ6ZHN4</accession>
<dbReference type="PROSITE" id="PS51192">
    <property type="entry name" value="HELICASE_ATP_BIND_1"/>
    <property type="match status" value="1"/>
</dbReference>
<evidence type="ECO:0000256" key="2">
    <source>
        <dbReference type="ARBA" id="ARBA00022741"/>
    </source>
</evidence>
<dbReference type="Proteomes" id="UP000694872">
    <property type="component" value="Unplaced"/>
</dbReference>
<organism evidence="12">
    <name type="scientific">Papilio xuthus</name>
    <name type="common">Asian swallowtail butterfly</name>
    <dbReference type="NCBI Taxonomy" id="66420"/>
    <lineage>
        <taxon>Eukaryota</taxon>
        <taxon>Metazoa</taxon>
        <taxon>Ecdysozoa</taxon>
        <taxon>Arthropoda</taxon>
        <taxon>Hexapoda</taxon>
        <taxon>Insecta</taxon>
        <taxon>Pterygota</taxon>
        <taxon>Neoptera</taxon>
        <taxon>Endopterygota</taxon>
        <taxon>Lepidoptera</taxon>
        <taxon>Glossata</taxon>
        <taxon>Ditrysia</taxon>
        <taxon>Papilionoidea</taxon>
        <taxon>Papilionidae</taxon>
        <taxon>Papilioninae</taxon>
        <taxon>Papilio</taxon>
    </lineage>
</organism>
<dbReference type="PANTHER" id="PTHR47959:SF1">
    <property type="entry name" value="ATP-DEPENDENT RNA HELICASE DBPA"/>
    <property type="match status" value="1"/>
</dbReference>
<dbReference type="EC" id="3.6.4.13" evidence="1"/>
<evidence type="ECO:0000256" key="7">
    <source>
        <dbReference type="RuleBase" id="RU000492"/>
    </source>
</evidence>
<dbReference type="PANTHER" id="PTHR47959">
    <property type="entry name" value="ATP-DEPENDENT RNA HELICASE RHLE-RELATED"/>
    <property type="match status" value="1"/>
</dbReference>
<dbReference type="KEGG" id="pxu:106121503"/>
<evidence type="ECO:0000256" key="1">
    <source>
        <dbReference type="ARBA" id="ARBA00012552"/>
    </source>
</evidence>
<dbReference type="GO" id="GO:0016787">
    <property type="term" value="F:hydrolase activity"/>
    <property type="evidence" value="ECO:0007669"/>
    <property type="project" value="UniProtKB-KW"/>
</dbReference>
<dbReference type="GO" id="GO:0003676">
    <property type="term" value="F:nucleic acid binding"/>
    <property type="evidence" value="ECO:0007669"/>
    <property type="project" value="InterPro"/>
</dbReference>
<feature type="compositionally biased region" description="Basic and acidic residues" evidence="8">
    <location>
        <begin position="650"/>
        <end position="663"/>
    </location>
</feature>
<dbReference type="PROSITE" id="PS00039">
    <property type="entry name" value="DEAD_ATP_HELICASE"/>
    <property type="match status" value="1"/>
</dbReference>
<feature type="domain" description="Helicase ATP-binding" evidence="9">
    <location>
        <begin position="53"/>
        <end position="223"/>
    </location>
</feature>
<evidence type="ECO:0000259" key="10">
    <source>
        <dbReference type="PROSITE" id="PS51194"/>
    </source>
</evidence>
<evidence type="ECO:0000256" key="6">
    <source>
        <dbReference type="PROSITE-ProRule" id="PRU00552"/>
    </source>
</evidence>
<evidence type="ECO:0000256" key="3">
    <source>
        <dbReference type="ARBA" id="ARBA00022801"/>
    </source>
</evidence>
<dbReference type="SUPFAM" id="SSF52540">
    <property type="entry name" value="P-loop containing nucleoside triphosphate hydrolases"/>
    <property type="match status" value="1"/>
</dbReference>
<dbReference type="PROSITE" id="PS51194">
    <property type="entry name" value="HELICASE_CTER"/>
    <property type="match status" value="1"/>
</dbReference>
<feature type="region of interest" description="Disordered" evidence="8">
    <location>
        <begin position="634"/>
        <end position="756"/>
    </location>
</feature>
<gene>
    <name evidence="12" type="primary">LOC106121503</name>
</gene>
<feature type="compositionally biased region" description="Basic residues" evidence="8">
    <location>
        <begin position="714"/>
        <end position="723"/>
    </location>
</feature>
<dbReference type="PROSITE" id="PS51195">
    <property type="entry name" value="Q_MOTIF"/>
    <property type="match status" value="1"/>
</dbReference>
<dbReference type="GO" id="GO:0005829">
    <property type="term" value="C:cytosol"/>
    <property type="evidence" value="ECO:0007669"/>
    <property type="project" value="TreeGrafter"/>
</dbReference>
<dbReference type="InterPro" id="IPR001650">
    <property type="entry name" value="Helicase_C-like"/>
</dbReference>
<proteinExistence type="inferred from homology"/>
<dbReference type="SMART" id="SM00487">
    <property type="entry name" value="DEXDc"/>
    <property type="match status" value="1"/>
</dbReference>
<dbReference type="InterPro" id="IPR000629">
    <property type="entry name" value="RNA-helicase_DEAD-box_CS"/>
</dbReference>
<dbReference type="InterPro" id="IPR011545">
    <property type="entry name" value="DEAD/DEAH_box_helicase_dom"/>
</dbReference>
<name>A0AAJ6ZHN4_PAPXU</name>
<feature type="compositionally biased region" description="Basic and acidic residues" evidence="8">
    <location>
        <begin position="674"/>
        <end position="697"/>
    </location>
</feature>
<dbReference type="InterPro" id="IPR014001">
    <property type="entry name" value="Helicase_ATP-bd"/>
</dbReference>
<dbReference type="CDD" id="cd18787">
    <property type="entry name" value="SF2_C_DEAD"/>
    <property type="match status" value="1"/>
</dbReference>
<feature type="compositionally biased region" description="Polar residues" evidence="8">
    <location>
        <begin position="587"/>
        <end position="596"/>
    </location>
</feature>
<feature type="domain" description="DEAD-box RNA helicase Q" evidence="11">
    <location>
        <begin position="22"/>
        <end position="50"/>
    </location>
</feature>
<dbReference type="InterPro" id="IPR050079">
    <property type="entry name" value="DEAD_box_RNA_helicase"/>
</dbReference>
<feature type="compositionally biased region" description="Low complexity" evidence="8">
    <location>
        <begin position="565"/>
        <end position="586"/>
    </location>
</feature>
<feature type="domain" description="Helicase C-terminal" evidence="10">
    <location>
        <begin position="254"/>
        <end position="408"/>
    </location>
</feature>
<dbReference type="Pfam" id="PF00270">
    <property type="entry name" value="DEAD"/>
    <property type="match status" value="1"/>
</dbReference>
<dbReference type="GO" id="GO:0005524">
    <property type="term" value="F:ATP binding"/>
    <property type="evidence" value="ECO:0007669"/>
    <property type="project" value="UniProtKB-KW"/>
</dbReference>